<evidence type="ECO:0000313" key="2">
    <source>
        <dbReference type="Proteomes" id="UP000241394"/>
    </source>
</evidence>
<dbReference type="InParanoid" id="A0A2R6PEY5"/>
<reference evidence="2" key="2">
    <citation type="journal article" date="2018" name="BMC Genomics">
        <title>A manually annotated Actinidia chinensis var. chinensis (kiwifruit) genome highlights the challenges associated with draft genomes and gene prediction in plants.</title>
        <authorList>
            <person name="Pilkington S.M."/>
            <person name="Crowhurst R."/>
            <person name="Hilario E."/>
            <person name="Nardozza S."/>
            <person name="Fraser L."/>
            <person name="Peng Y."/>
            <person name="Gunaseelan K."/>
            <person name="Simpson R."/>
            <person name="Tahir J."/>
            <person name="Deroles S.C."/>
            <person name="Templeton K."/>
            <person name="Luo Z."/>
            <person name="Davy M."/>
            <person name="Cheng C."/>
            <person name="McNeilage M."/>
            <person name="Scaglione D."/>
            <person name="Liu Y."/>
            <person name="Zhang Q."/>
            <person name="Datson P."/>
            <person name="De Silva N."/>
            <person name="Gardiner S.E."/>
            <person name="Bassett H."/>
            <person name="Chagne D."/>
            <person name="McCallum J."/>
            <person name="Dzierzon H."/>
            <person name="Deng C."/>
            <person name="Wang Y.Y."/>
            <person name="Barron L."/>
            <person name="Manako K."/>
            <person name="Bowen J."/>
            <person name="Foster T.M."/>
            <person name="Erridge Z.A."/>
            <person name="Tiffin H."/>
            <person name="Waite C.N."/>
            <person name="Davies K.M."/>
            <person name="Grierson E.P."/>
            <person name="Laing W.A."/>
            <person name="Kirk R."/>
            <person name="Chen X."/>
            <person name="Wood M."/>
            <person name="Montefiori M."/>
            <person name="Brummell D.A."/>
            <person name="Schwinn K.E."/>
            <person name="Catanach A."/>
            <person name="Fullerton C."/>
            <person name="Li D."/>
            <person name="Meiyalaghan S."/>
            <person name="Nieuwenhuizen N."/>
            <person name="Read N."/>
            <person name="Prakash R."/>
            <person name="Hunter D."/>
            <person name="Zhang H."/>
            <person name="McKenzie M."/>
            <person name="Knabel M."/>
            <person name="Harris A."/>
            <person name="Allan A.C."/>
            <person name="Gleave A."/>
            <person name="Chen A."/>
            <person name="Janssen B.J."/>
            <person name="Plunkett B."/>
            <person name="Ampomah-Dwamena C."/>
            <person name="Voogd C."/>
            <person name="Leif D."/>
            <person name="Lafferty D."/>
            <person name="Souleyre E.J.F."/>
            <person name="Varkonyi-Gasic E."/>
            <person name="Gambi F."/>
            <person name="Hanley J."/>
            <person name="Yao J.L."/>
            <person name="Cheung J."/>
            <person name="David K.M."/>
            <person name="Warren B."/>
            <person name="Marsh K."/>
            <person name="Snowden K.C."/>
            <person name="Lin-Wang K."/>
            <person name="Brian L."/>
            <person name="Martinez-Sanchez M."/>
            <person name="Wang M."/>
            <person name="Ileperuma N."/>
            <person name="Macnee N."/>
            <person name="Campin R."/>
            <person name="McAtee P."/>
            <person name="Drummond R.S.M."/>
            <person name="Espley R.V."/>
            <person name="Ireland H.S."/>
            <person name="Wu R."/>
            <person name="Atkinson R.G."/>
            <person name="Karunairetnam S."/>
            <person name="Bulley S."/>
            <person name="Chunkath S."/>
            <person name="Hanley Z."/>
            <person name="Storey R."/>
            <person name="Thrimawithana A.H."/>
            <person name="Thomson S."/>
            <person name="David C."/>
            <person name="Testolin R."/>
            <person name="Huang H."/>
            <person name="Hellens R.P."/>
            <person name="Schaffer R.J."/>
        </authorList>
    </citation>
    <scope>NUCLEOTIDE SEQUENCE [LARGE SCALE GENOMIC DNA]</scope>
    <source>
        <strain evidence="2">cv. Red5</strain>
    </source>
</reference>
<protein>
    <submittedName>
        <fullName evidence="1">Apyrase</fullName>
    </submittedName>
</protein>
<keyword evidence="2" id="KW-1185">Reference proteome</keyword>
<dbReference type="AlphaFoldDB" id="A0A2R6PEY5"/>
<gene>
    <name evidence="1" type="ORF">CEY00_Acc33708</name>
</gene>
<sequence>MPRFFRRPYLPLFRHNNASSTSVLNIPTPFRFQCLSSGDGRVKMPLSPTVADAQQRPFGTGLGFSGSSIQLSNSAMYPSTGSVSHSYSSGSLGQLQYENSAMPSCFPHRSQMHLQSRRSQSREDLNFALAEAHLAKV</sequence>
<dbReference type="EMBL" id="NKQK01000026">
    <property type="protein sequence ID" value="PSR89951.1"/>
    <property type="molecule type" value="Genomic_DNA"/>
</dbReference>
<dbReference type="OMA" id="QYENSAM"/>
<organism evidence="1 2">
    <name type="scientific">Actinidia chinensis var. chinensis</name>
    <name type="common">Chinese soft-hair kiwi</name>
    <dbReference type="NCBI Taxonomy" id="1590841"/>
    <lineage>
        <taxon>Eukaryota</taxon>
        <taxon>Viridiplantae</taxon>
        <taxon>Streptophyta</taxon>
        <taxon>Embryophyta</taxon>
        <taxon>Tracheophyta</taxon>
        <taxon>Spermatophyta</taxon>
        <taxon>Magnoliopsida</taxon>
        <taxon>eudicotyledons</taxon>
        <taxon>Gunneridae</taxon>
        <taxon>Pentapetalae</taxon>
        <taxon>asterids</taxon>
        <taxon>Ericales</taxon>
        <taxon>Actinidiaceae</taxon>
        <taxon>Actinidia</taxon>
    </lineage>
</organism>
<reference evidence="1 2" key="1">
    <citation type="submission" date="2017-07" db="EMBL/GenBank/DDBJ databases">
        <title>An improved, manually edited Actinidia chinensis var. chinensis (kiwifruit) genome highlights the challenges associated with draft genomes and gene prediction in plants.</title>
        <authorList>
            <person name="Pilkington S."/>
            <person name="Crowhurst R."/>
            <person name="Hilario E."/>
            <person name="Nardozza S."/>
            <person name="Fraser L."/>
            <person name="Peng Y."/>
            <person name="Gunaseelan K."/>
            <person name="Simpson R."/>
            <person name="Tahir J."/>
            <person name="Deroles S."/>
            <person name="Templeton K."/>
            <person name="Luo Z."/>
            <person name="Davy M."/>
            <person name="Cheng C."/>
            <person name="Mcneilage M."/>
            <person name="Scaglione D."/>
            <person name="Liu Y."/>
            <person name="Zhang Q."/>
            <person name="Datson P."/>
            <person name="De Silva N."/>
            <person name="Gardiner S."/>
            <person name="Bassett H."/>
            <person name="Chagne D."/>
            <person name="Mccallum J."/>
            <person name="Dzierzon H."/>
            <person name="Deng C."/>
            <person name="Wang Y.-Y."/>
            <person name="Barron N."/>
            <person name="Manako K."/>
            <person name="Bowen J."/>
            <person name="Foster T."/>
            <person name="Erridge Z."/>
            <person name="Tiffin H."/>
            <person name="Waite C."/>
            <person name="Davies K."/>
            <person name="Grierson E."/>
            <person name="Laing W."/>
            <person name="Kirk R."/>
            <person name="Chen X."/>
            <person name="Wood M."/>
            <person name="Montefiori M."/>
            <person name="Brummell D."/>
            <person name="Schwinn K."/>
            <person name="Catanach A."/>
            <person name="Fullerton C."/>
            <person name="Li D."/>
            <person name="Meiyalaghan S."/>
            <person name="Nieuwenhuizen N."/>
            <person name="Read N."/>
            <person name="Prakash R."/>
            <person name="Hunter D."/>
            <person name="Zhang H."/>
            <person name="Mckenzie M."/>
            <person name="Knabel M."/>
            <person name="Harris A."/>
            <person name="Allan A."/>
            <person name="Chen A."/>
            <person name="Janssen B."/>
            <person name="Plunkett B."/>
            <person name="Dwamena C."/>
            <person name="Voogd C."/>
            <person name="Leif D."/>
            <person name="Lafferty D."/>
            <person name="Souleyre E."/>
            <person name="Varkonyi-Gasic E."/>
            <person name="Gambi F."/>
            <person name="Hanley J."/>
            <person name="Yao J.-L."/>
            <person name="Cheung J."/>
            <person name="David K."/>
            <person name="Warren B."/>
            <person name="Marsh K."/>
            <person name="Snowden K."/>
            <person name="Lin-Wang K."/>
            <person name="Brian L."/>
            <person name="Martinez-Sanchez M."/>
            <person name="Wang M."/>
            <person name="Ileperuma N."/>
            <person name="Macnee N."/>
            <person name="Campin R."/>
            <person name="Mcatee P."/>
            <person name="Drummond R."/>
            <person name="Espley R."/>
            <person name="Ireland H."/>
            <person name="Wu R."/>
            <person name="Atkinson R."/>
            <person name="Karunairetnam S."/>
            <person name="Bulley S."/>
            <person name="Chunkath S."/>
            <person name="Hanley Z."/>
            <person name="Storey R."/>
            <person name="Thrimawithana A."/>
            <person name="Thomson S."/>
            <person name="David C."/>
            <person name="Testolin R."/>
        </authorList>
    </citation>
    <scope>NUCLEOTIDE SEQUENCE [LARGE SCALE GENOMIC DNA]</scope>
    <source>
        <strain evidence="2">cv. Red5</strain>
        <tissue evidence="1">Young leaf</tissue>
    </source>
</reference>
<evidence type="ECO:0000313" key="1">
    <source>
        <dbReference type="EMBL" id="PSR89951.1"/>
    </source>
</evidence>
<dbReference type="STRING" id="1590841.A0A2R6PEY5"/>
<proteinExistence type="predicted"/>
<dbReference type="OrthoDB" id="1744108at2759"/>
<dbReference type="Proteomes" id="UP000241394">
    <property type="component" value="Chromosome LG26"/>
</dbReference>
<accession>A0A2R6PEY5</accession>
<comment type="caution">
    <text evidence="1">The sequence shown here is derived from an EMBL/GenBank/DDBJ whole genome shotgun (WGS) entry which is preliminary data.</text>
</comment>
<dbReference type="Gramene" id="PSR89951">
    <property type="protein sequence ID" value="PSR89951"/>
    <property type="gene ID" value="CEY00_Acc33708"/>
</dbReference>
<name>A0A2R6PEY5_ACTCC</name>